<sequence>MATKSASAGARSVGAALGYLWYEIHNANAFCFDSLFNNPTLSDVKIKQIFKGKVREYHAHKQILARGSKFFLNAFTGNFKEAHDNVMEVHDDVPEHFEIALMYLYTDVYDEAAVTRLAAQDDEKRVRIPIELFVVADKYGIDRLAKLAANDVGVTLTPILAPSGHRKLREDMVEAAIQECYQTLLTADTILGRCLSAAVIDHYKIFILSEKMKDLIRQYPSFAVDLALKLHERGTLGVEK</sequence>
<dbReference type="InterPro" id="IPR000210">
    <property type="entry name" value="BTB/POZ_dom"/>
</dbReference>
<reference evidence="2 3" key="1">
    <citation type="submission" date="2024-02" db="EMBL/GenBank/DDBJ databases">
        <title>De novo assembly and annotation of 12 fungi associated with fruit tree decline syndrome in Ontario, Canada.</title>
        <authorList>
            <person name="Sulman M."/>
            <person name="Ellouze W."/>
            <person name="Ilyukhin E."/>
        </authorList>
    </citation>
    <scope>NUCLEOTIDE SEQUENCE [LARGE SCALE GENOMIC DNA]</scope>
    <source>
        <strain evidence="2 3">M42-189</strain>
    </source>
</reference>
<gene>
    <name evidence="2" type="ORF">SLS60_011160</name>
</gene>
<dbReference type="PROSITE" id="PS50097">
    <property type="entry name" value="BTB"/>
    <property type="match status" value="1"/>
</dbReference>
<evidence type="ECO:0000313" key="2">
    <source>
        <dbReference type="EMBL" id="KAL1592744.1"/>
    </source>
</evidence>
<accession>A0ABR3QKR6</accession>
<feature type="domain" description="BTB" evidence="1">
    <location>
        <begin position="42"/>
        <end position="113"/>
    </location>
</feature>
<comment type="caution">
    <text evidence="2">The sequence shown here is derived from an EMBL/GenBank/DDBJ whole genome shotgun (WGS) entry which is preliminary data.</text>
</comment>
<dbReference type="SUPFAM" id="SSF54695">
    <property type="entry name" value="POZ domain"/>
    <property type="match status" value="1"/>
</dbReference>
<dbReference type="Gene3D" id="3.30.710.10">
    <property type="entry name" value="Potassium Channel Kv1.1, Chain A"/>
    <property type="match status" value="1"/>
</dbReference>
<dbReference type="Proteomes" id="UP001521785">
    <property type="component" value="Unassembled WGS sequence"/>
</dbReference>
<dbReference type="EMBL" id="JAKJXO020000020">
    <property type="protein sequence ID" value="KAL1592744.1"/>
    <property type="molecule type" value="Genomic_DNA"/>
</dbReference>
<name>A0ABR3QKR6_9PLEO</name>
<dbReference type="Pfam" id="PF00651">
    <property type="entry name" value="BTB"/>
    <property type="match status" value="1"/>
</dbReference>
<evidence type="ECO:0000313" key="3">
    <source>
        <dbReference type="Proteomes" id="UP001521785"/>
    </source>
</evidence>
<organism evidence="2 3">
    <name type="scientific">Paraconiothyrium brasiliense</name>
    <dbReference type="NCBI Taxonomy" id="300254"/>
    <lineage>
        <taxon>Eukaryota</taxon>
        <taxon>Fungi</taxon>
        <taxon>Dikarya</taxon>
        <taxon>Ascomycota</taxon>
        <taxon>Pezizomycotina</taxon>
        <taxon>Dothideomycetes</taxon>
        <taxon>Pleosporomycetidae</taxon>
        <taxon>Pleosporales</taxon>
        <taxon>Massarineae</taxon>
        <taxon>Didymosphaeriaceae</taxon>
        <taxon>Paraconiothyrium</taxon>
    </lineage>
</organism>
<dbReference type="InterPro" id="IPR011333">
    <property type="entry name" value="SKP1/BTB/POZ_sf"/>
</dbReference>
<protein>
    <recommendedName>
        <fullName evidence="1">BTB domain-containing protein</fullName>
    </recommendedName>
</protein>
<keyword evidence="3" id="KW-1185">Reference proteome</keyword>
<evidence type="ECO:0000259" key="1">
    <source>
        <dbReference type="PROSITE" id="PS50097"/>
    </source>
</evidence>
<dbReference type="PANTHER" id="PTHR24413">
    <property type="entry name" value="SPECKLE-TYPE POZ PROTEIN"/>
    <property type="match status" value="1"/>
</dbReference>
<proteinExistence type="predicted"/>